<dbReference type="RefSeq" id="WP_125601185.1">
    <property type="nucleotide sequence ID" value="NZ_JBHSSM010000018.1"/>
</dbReference>
<evidence type="ECO:0000313" key="8">
    <source>
        <dbReference type="Proteomes" id="UP001596310"/>
    </source>
</evidence>
<keyword evidence="8" id="KW-1185">Reference proteome</keyword>
<keyword evidence="2" id="KW-1003">Cell membrane</keyword>
<evidence type="ECO:0000313" key="7">
    <source>
        <dbReference type="EMBL" id="MFC6315623.1"/>
    </source>
</evidence>
<feature type="transmembrane region" description="Helical" evidence="6">
    <location>
        <begin position="110"/>
        <end position="138"/>
    </location>
</feature>
<dbReference type="Pfam" id="PF02588">
    <property type="entry name" value="YitT_membrane"/>
    <property type="match status" value="1"/>
</dbReference>
<feature type="transmembrane region" description="Helical" evidence="6">
    <location>
        <begin position="78"/>
        <end position="98"/>
    </location>
</feature>
<feature type="transmembrane region" description="Helical" evidence="6">
    <location>
        <begin position="50"/>
        <end position="71"/>
    </location>
</feature>
<keyword evidence="4 6" id="KW-1133">Transmembrane helix</keyword>
<dbReference type="InterPro" id="IPR051461">
    <property type="entry name" value="UPF0750_membrane"/>
</dbReference>
<gene>
    <name evidence="7" type="ORF">ACFQHW_08620</name>
</gene>
<dbReference type="EMBL" id="JBHSSM010000018">
    <property type="protein sequence ID" value="MFC6315623.1"/>
    <property type="molecule type" value="Genomic_DNA"/>
</dbReference>
<evidence type="ECO:0000256" key="5">
    <source>
        <dbReference type="ARBA" id="ARBA00023136"/>
    </source>
</evidence>
<reference evidence="8" key="1">
    <citation type="journal article" date="2019" name="Int. J. Syst. Evol. Microbiol.">
        <title>The Global Catalogue of Microorganisms (GCM) 10K type strain sequencing project: providing services to taxonomists for standard genome sequencing and annotation.</title>
        <authorList>
            <consortium name="The Broad Institute Genomics Platform"/>
            <consortium name="The Broad Institute Genome Sequencing Center for Infectious Disease"/>
            <person name="Wu L."/>
            <person name="Ma J."/>
        </authorList>
    </citation>
    <scope>NUCLEOTIDE SEQUENCE [LARGE SCALE GENOMIC DNA]</scope>
    <source>
        <strain evidence="8">CCM 8897</strain>
    </source>
</reference>
<keyword evidence="5 6" id="KW-0472">Membrane</keyword>
<name>A0ABW1UQQ6_9LACO</name>
<accession>A0ABW1UQQ6</accession>
<evidence type="ECO:0000256" key="1">
    <source>
        <dbReference type="ARBA" id="ARBA00004651"/>
    </source>
</evidence>
<evidence type="ECO:0000256" key="3">
    <source>
        <dbReference type="ARBA" id="ARBA00022692"/>
    </source>
</evidence>
<sequence>MQKWKQEAPKLAKIFGGNLILGIAYAKLMVPDKIINGGVTSLALVLAKVTKLDIVVLTNGLTVLLLLICWLGLGRATLLKSLFSSACYLGSFSFFSWLPLKLTTVLPVDLALACGLIALGYYCCLSAGSSTVGMDVLALIIHQHQPRWAVAHIIRDLNFVVLLLGLVTYGWQAVVIGVIFSFVYAWLLDKLLVHYQQRVDRQSQQKA</sequence>
<feature type="transmembrane region" description="Helical" evidence="6">
    <location>
        <begin position="159"/>
        <end position="187"/>
    </location>
</feature>
<dbReference type="PANTHER" id="PTHR33545">
    <property type="entry name" value="UPF0750 MEMBRANE PROTEIN YITT-RELATED"/>
    <property type="match status" value="1"/>
</dbReference>
<dbReference type="Proteomes" id="UP001596310">
    <property type="component" value="Unassembled WGS sequence"/>
</dbReference>
<comment type="subcellular location">
    <subcellularLocation>
        <location evidence="1">Cell membrane</location>
        <topology evidence="1">Multi-pass membrane protein</topology>
    </subcellularLocation>
</comment>
<comment type="caution">
    <text evidence="7">The sequence shown here is derived from an EMBL/GenBank/DDBJ whole genome shotgun (WGS) entry which is preliminary data.</text>
</comment>
<evidence type="ECO:0000256" key="2">
    <source>
        <dbReference type="ARBA" id="ARBA00022475"/>
    </source>
</evidence>
<dbReference type="PANTHER" id="PTHR33545:SF5">
    <property type="entry name" value="UPF0750 MEMBRANE PROTEIN YITT"/>
    <property type="match status" value="1"/>
</dbReference>
<organism evidence="7 8">
    <name type="scientific">Lapidilactobacillus achengensis</name>
    <dbReference type="NCBI Taxonomy" id="2486000"/>
    <lineage>
        <taxon>Bacteria</taxon>
        <taxon>Bacillati</taxon>
        <taxon>Bacillota</taxon>
        <taxon>Bacilli</taxon>
        <taxon>Lactobacillales</taxon>
        <taxon>Lactobacillaceae</taxon>
        <taxon>Lapidilactobacillus</taxon>
    </lineage>
</organism>
<dbReference type="InterPro" id="IPR003740">
    <property type="entry name" value="YitT"/>
</dbReference>
<protein>
    <submittedName>
        <fullName evidence="7">YitT family protein</fullName>
    </submittedName>
</protein>
<evidence type="ECO:0000256" key="4">
    <source>
        <dbReference type="ARBA" id="ARBA00022989"/>
    </source>
</evidence>
<feature type="transmembrane region" description="Helical" evidence="6">
    <location>
        <begin position="12"/>
        <end position="30"/>
    </location>
</feature>
<evidence type="ECO:0000256" key="6">
    <source>
        <dbReference type="SAM" id="Phobius"/>
    </source>
</evidence>
<keyword evidence="3 6" id="KW-0812">Transmembrane</keyword>
<proteinExistence type="predicted"/>